<keyword evidence="1" id="KW-0689">Ribosomal protein</keyword>
<evidence type="ECO:0000313" key="1">
    <source>
        <dbReference type="EMBL" id="DAE30481.1"/>
    </source>
</evidence>
<dbReference type="EMBL" id="BK059104">
    <property type="protein sequence ID" value="DAE30481.1"/>
    <property type="molecule type" value="Genomic_DNA"/>
</dbReference>
<sequence>MSKSAFFCPTLFPEEYYCPACAINRGFGGSMHIVRFGLKHKHICINCKNDYYEEDYEDFCEKDNNGIWILKSKK</sequence>
<proteinExistence type="predicted"/>
<name>A0A8S5RHB7_9VIRU</name>
<accession>A0A8S5RHB7</accession>
<keyword evidence="1" id="KW-0687">Ribonucleoprotein</keyword>
<reference evidence="1" key="1">
    <citation type="journal article" date="2021" name="Proc. Natl. Acad. Sci. U.S.A.">
        <title>A Catalog of Tens of Thousands of Viruses from Human Metagenomes Reveals Hidden Associations with Chronic Diseases.</title>
        <authorList>
            <person name="Tisza M.J."/>
            <person name="Buck C.B."/>
        </authorList>
    </citation>
    <scope>NUCLEOTIDE SEQUENCE</scope>
    <source>
        <strain evidence="1">Ctiha2</strain>
    </source>
</reference>
<organism evidence="1">
    <name type="scientific">virus sp. ctiha2</name>
    <dbReference type="NCBI Taxonomy" id="2827299"/>
    <lineage>
        <taxon>Viruses</taxon>
    </lineage>
</organism>
<protein>
    <submittedName>
        <fullName evidence="1">Ribosomal protein S26e</fullName>
    </submittedName>
</protein>